<gene>
    <name evidence="2" type="ORF">B0H17DRAFT_1205551</name>
</gene>
<sequence length="303" mass="34293">MPHVILPDGAQIGFNVLGAELLGGSATPIVLIGGVSSLRGDWERLANSLARVRPVLVYDHRGMGDSKLASEDEPLTLELLARDLLYVLEYLRWKELAICGFSMGGAVAQQLLFLPYHPERPTPLPFRVTHALLTGSLCSALRDKRYGLPLQAVPDRPLTDQEKMDLARPTGELTFDPKWMADPRNAPRFDWWLRSVVFSRRPRSVILKQMRAMNRLDFTGMHAKLPRSIQFLVIHGDLDAIVPPYCGQEILQRIPWAKPVEIGTHPGAVENLDFGHHWFEYFDVRVWHDVVEKFLASTHLARL</sequence>
<name>A0AAD7GEM1_MYCRO</name>
<evidence type="ECO:0000259" key="1">
    <source>
        <dbReference type="Pfam" id="PF00561"/>
    </source>
</evidence>
<reference evidence="2" key="1">
    <citation type="submission" date="2023-03" db="EMBL/GenBank/DDBJ databases">
        <title>Massive genome expansion in bonnet fungi (Mycena s.s.) driven by repeated elements and novel gene families across ecological guilds.</title>
        <authorList>
            <consortium name="Lawrence Berkeley National Laboratory"/>
            <person name="Harder C.B."/>
            <person name="Miyauchi S."/>
            <person name="Viragh M."/>
            <person name="Kuo A."/>
            <person name="Thoen E."/>
            <person name="Andreopoulos B."/>
            <person name="Lu D."/>
            <person name="Skrede I."/>
            <person name="Drula E."/>
            <person name="Henrissat B."/>
            <person name="Morin E."/>
            <person name="Kohler A."/>
            <person name="Barry K."/>
            <person name="LaButti K."/>
            <person name="Morin E."/>
            <person name="Salamov A."/>
            <person name="Lipzen A."/>
            <person name="Mereny Z."/>
            <person name="Hegedus B."/>
            <person name="Baldrian P."/>
            <person name="Stursova M."/>
            <person name="Weitz H."/>
            <person name="Taylor A."/>
            <person name="Grigoriev I.V."/>
            <person name="Nagy L.G."/>
            <person name="Martin F."/>
            <person name="Kauserud H."/>
        </authorList>
    </citation>
    <scope>NUCLEOTIDE SEQUENCE</scope>
    <source>
        <strain evidence="2">CBHHK067</strain>
    </source>
</reference>
<evidence type="ECO:0000313" key="2">
    <source>
        <dbReference type="EMBL" id="KAJ7681738.1"/>
    </source>
</evidence>
<organism evidence="2 3">
    <name type="scientific">Mycena rosella</name>
    <name type="common">Pink bonnet</name>
    <name type="synonym">Agaricus rosellus</name>
    <dbReference type="NCBI Taxonomy" id="1033263"/>
    <lineage>
        <taxon>Eukaryota</taxon>
        <taxon>Fungi</taxon>
        <taxon>Dikarya</taxon>
        <taxon>Basidiomycota</taxon>
        <taxon>Agaricomycotina</taxon>
        <taxon>Agaricomycetes</taxon>
        <taxon>Agaricomycetidae</taxon>
        <taxon>Agaricales</taxon>
        <taxon>Marasmiineae</taxon>
        <taxon>Mycenaceae</taxon>
        <taxon>Mycena</taxon>
    </lineage>
</organism>
<dbReference type="GO" id="GO:0016787">
    <property type="term" value="F:hydrolase activity"/>
    <property type="evidence" value="ECO:0007669"/>
    <property type="project" value="UniProtKB-KW"/>
</dbReference>
<keyword evidence="2" id="KW-0378">Hydrolase</keyword>
<dbReference type="PANTHER" id="PTHR43433">
    <property type="entry name" value="HYDROLASE, ALPHA/BETA FOLD FAMILY PROTEIN"/>
    <property type="match status" value="1"/>
</dbReference>
<accession>A0AAD7GEM1</accession>
<comment type="caution">
    <text evidence="2">The sequence shown here is derived from an EMBL/GenBank/DDBJ whole genome shotgun (WGS) entry which is preliminary data.</text>
</comment>
<protein>
    <submittedName>
        <fullName evidence="2">Alpha/Beta hydrolase protein</fullName>
    </submittedName>
</protein>
<dbReference type="AlphaFoldDB" id="A0AAD7GEM1"/>
<dbReference type="SUPFAM" id="SSF53474">
    <property type="entry name" value="alpha/beta-Hydrolases"/>
    <property type="match status" value="1"/>
</dbReference>
<dbReference type="EMBL" id="JARKIE010000114">
    <property type="protein sequence ID" value="KAJ7681738.1"/>
    <property type="molecule type" value="Genomic_DNA"/>
</dbReference>
<dbReference type="InterPro" id="IPR000073">
    <property type="entry name" value="AB_hydrolase_1"/>
</dbReference>
<feature type="domain" description="AB hydrolase-1" evidence="1">
    <location>
        <begin position="28"/>
        <end position="112"/>
    </location>
</feature>
<proteinExistence type="predicted"/>
<dbReference type="Gene3D" id="3.40.50.1820">
    <property type="entry name" value="alpha/beta hydrolase"/>
    <property type="match status" value="1"/>
</dbReference>
<evidence type="ECO:0000313" key="3">
    <source>
        <dbReference type="Proteomes" id="UP001221757"/>
    </source>
</evidence>
<dbReference type="Pfam" id="PF00561">
    <property type="entry name" value="Abhydrolase_1"/>
    <property type="match status" value="1"/>
</dbReference>
<dbReference type="Proteomes" id="UP001221757">
    <property type="component" value="Unassembled WGS sequence"/>
</dbReference>
<keyword evidence="3" id="KW-1185">Reference proteome</keyword>
<dbReference type="InterPro" id="IPR029058">
    <property type="entry name" value="AB_hydrolase_fold"/>
</dbReference>
<dbReference type="InterPro" id="IPR050471">
    <property type="entry name" value="AB_hydrolase"/>
</dbReference>
<dbReference type="PANTHER" id="PTHR43433:SF5">
    <property type="entry name" value="AB HYDROLASE-1 DOMAIN-CONTAINING PROTEIN"/>
    <property type="match status" value="1"/>
</dbReference>